<feature type="binding site" evidence="6">
    <location>
        <position position="180"/>
    </location>
    <ligand>
        <name>substrate</name>
    </ligand>
</feature>
<dbReference type="Gene3D" id="3.90.1300.10">
    <property type="entry name" value="Amidase signature (AS) domain"/>
    <property type="match status" value="1"/>
</dbReference>
<dbReference type="InterPro" id="IPR023631">
    <property type="entry name" value="Amidase_dom"/>
</dbReference>
<evidence type="ECO:0000313" key="9">
    <source>
        <dbReference type="Proteomes" id="UP000092993"/>
    </source>
</evidence>
<feature type="active site" description="Charge relay system" evidence="5">
    <location>
        <position position="131"/>
    </location>
</feature>
<dbReference type="GO" id="GO:0004040">
    <property type="term" value="F:amidase activity"/>
    <property type="evidence" value="ECO:0007669"/>
    <property type="project" value="UniProtKB-EC"/>
</dbReference>
<dbReference type="PANTHER" id="PTHR46072:SF2">
    <property type="entry name" value="AMIDASE (EUROFUNG)"/>
    <property type="match status" value="1"/>
</dbReference>
<organism evidence="8 9">
    <name type="scientific">Grifola frondosa</name>
    <name type="common">Maitake</name>
    <name type="synonym">Polyporus frondosus</name>
    <dbReference type="NCBI Taxonomy" id="5627"/>
    <lineage>
        <taxon>Eukaryota</taxon>
        <taxon>Fungi</taxon>
        <taxon>Dikarya</taxon>
        <taxon>Basidiomycota</taxon>
        <taxon>Agaricomycotina</taxon>
        <taxon>Agaricomycetes</taxon>
        <taxon>Polyporales</taxon>
        <taxon>Grifolaceae</taxon>
        <taxon>Grifola</taxon>
    </lineage>
</organism>
<dbReference type="AlphaFoldDB" id="A0A1C7MU85"/>
<dbReference type="InterPro" id="IPR020556">
    <property type="entry name" value="Amidase_CS"/>
</dbReference>
<evidence type="ECO:0000256" key="2">
    <source>
        <dbReference type="ARBA" id="ARBA00009199"/>
    </source>
</evidence>
<gene>
    <name evidence="8" type="primary">amdS_3</name>
    <name evidence="8" type="ORF">A0H81_00769</name>
</gene>
<dbReference type="Proteomes" id="UP000092993">
    <property type="component" value="Unassembled WGS sequence"/>
</dbReference>
<comment type="caution">
    <text evidence="8">The sequence shown here is derived from an EMBL/GenBank/DDBJ whole genome shotgun (WGS) entry which is preliminary data.</text>
</comment>
<sequence>MAQNWQSLAADKRRRQQECIPKDWLISVPSDTVLDVRDVPEKCGLLTRRELEITNTTDVAVLLKKLATSEWSSVEVTTAFYKRAIIAHQLVNCLTEIFVERALARAAELDKYLKETGKIVGLLHGLPISLKDQICMKGLETTMGYVSWIGKYADHDAALVEILYASGAVPFVRTNVPQTLMWPETFNNIFGRTTNPANRSLTSGGSSGGEGALIALKGSPLGVGSDIGGSIRIPSGFNGVYGLRTSYGRVPYQGCVNSMEGQDSVPSVLGPISNSLSGIKAFMQAVIQQQPWLKDPLAVRKKWDEGAYALSEHGGGKQLCFAIMWNDGVVVPHPPVTRALEMTKNALLPAGHRVVDWHPFKHADLNRTLSAIWNAGASQDYKIVTAATGEPVVSTMSPVEEVIAKGIFRPDDDGLPAYQLWRVQKLRAGLRKEYLDHWQKTAEVTGTGRPVDAIISPCAPYAAPPHGANKNTSYTMVWNTLDYVACVFPVTRVNPELDGIKPEHKFLSKADKTNHGIYDPATFQNAPVALQLVGRSLEEEAVIAMTEIVDAALKGKPSGTKPSKL</sequence>
<dbReference type="PIRSF" id="PIRSF001221">
    <property type="entry name" value="Amidase_fungi"/>
    <property type="match status" value="1"/>
</dbReference>
<dbReference type="PROSITE" id="PS00571">
    <property type="entry name" value="AMIDASES"/>
    <property type="match status" value="1"/>
</dbReference>
<evidence type="ECO:0000259" key="7">
    <source>
        <dbReference type="Pfam" id="PF01425"/>
    </source>
</evidence>
<evidence type="ECO:0000313" key="8">
    <source>
        <dbReference type="EMBL" id="OBZ80049.1"/>
    </source>
</evidence>
<dbReference type="EC" id="3.5.1.4" evidence="3"/>
<dbReference type="SUPFAM" id="SSF75304">
    <property type="entry name" value="Amidase signature (AS) enzymes"/>
    <property type="match status" value="1"/>
</dbReference>
<dbReference type="OMA" id="QFKYYGY"/>
<dbReference type="EMBL" id="LUGG01000001">
    <property type="protein sequence ID" value="OBZ80049.1"/>
    <property type="molecule type" value="Genomic_DNA"/>
</dbReference>
<protein>
    <recommendedName>
        <fullName evidence="3">amidase</fullName>
        <ecNumber evidence="3">3.5.1.4</ecNumber>
    </recommendedName>
</protein>
<keyword evidence="4" id="KW-0378">Hydrolase</keyword>
<evidence type="ECO:0000256" key="4">
    <source>
        <dbReference type="ARBA" id="ARBA00022801"/>
    </source>
</evidence>
<reference evidence="8 9" key="1">
    <citation type="submission" date="2016-03" db="EMBL/GenBank/DDBJ databases">
        <title>Whole genome sequencing of Grifola frondosa 9006-11.</title>
        <authorList>
            <person name="Min B."/>
            <person name="Park H."/>
            <person name="Kim J.-G."/>
            <person name="Cho H."/>
            <person name="Oh Y.-L."/>
            <person name="Kong W.-S."/>
            <person name="Choi I.-G."/>
        </authorList>
    </citation>
    <scope>NUCLEOTIDE SEQUENCE [LARGE SCALE GENOMIC DNA]</scope>
    <source>
        <strain evidence="8 9">9006-11</strain>
    </source>
</reference>
<feature type="active site" description="Acyl-ester intermediate" evidence="5">
    <location>
        <position position="230"/>
    </location>
</feature>
<evidence type="ECO:0000256" key="1">
    <source>
        <dbReference type="ARBA" id="ARBA00001311"/>
    </source>
</evidence>
<keyword evidence="9" id="KW-1185">Reference proteome</keyword>
<dbReference type="InterPro" id="IPR036928">
    <property type="entry name" value="AS_sf"/>
</dbReference>
<feature type="domain" description="Amidase" evidence="7">
    <location>
        <begin position="75"/>
        <end position="542"/>
    </location>
</feature>
<comment type="similarity">
    <text evidence="2">Belongs to the amidase family.</text>
</comment>
<name>A0A1C7MU85_GRIFR</name>
<dbReference type="OrthoDB" id="6428749at2759"/>
<dbReference type="STRING" id="5627.A0A1C7MU85"/>
<feature type="binding site" evidence="6">
    <location>
        <position position="206"/>
    </location>
    <ligand>
        <name>substrate</name>
    </ligand>
</feature>
<feature type="binding site" evidence="6">
    <location>
        <begin position="227"/>
        <end position="230"/>
    </location>
    <ligand>
        <name>substrate</name>
    </ligand>
</feature>
<proteinExistence type="inferred from homology"/>
<evidence type="ECO:0000256" key="6">
    <source>
        <dbReference type="PIRSR" id="PIRSR001221-2"/>
    </source>
</evidence>
<evidence type="ECO:0000256" key="5">
    <source>
        <dbReference type="PIRSR" id="PIRSR001221-1"/>
    </source>
</evidence>
<dbReference type="PANTHER" id="PTHR46072">
    <property type="entry name" value="AMIDASE-RELATED-RELATED"/>
    <property type="match status" value="1"/>
</dbReference>
<evidence type="ECO:0000256" key="3">
    <source>
        <dbReference type="ARBA" id="ARBA00012922"/>
    </source>
</evidence>
<accession>A0A1C7MU85</accession>
<dbReference type="Pfam" id="PF01425">
    <property type="entry name" value="Amidase"/>
    <property type="match status" value="1"/>
</dbReference>
<feature type="active site" description="Charge relay system" evidence="5">
    <location>
        <position position="206"/>
    </location>
</feature>
<comment type="catalytic activity">
    <reaction evidence="1">
        <text>a monocarboxylic acid amide + H2O = a monocarboxylate + NH4(+)</text>
        <dbReference type="Rhea" id="RHEA:12020"/>
        <dbReference type="ChEBI" id="CHEBI:15377"/>
        <dbReference type="ChEBI" id="CHEBI:28938"/>
        <dbReference type="ChEBI" id="CHEBI:35757"/>
        <dbReference type="ChEBI" id="CHEBI:83628"/>
        <dbReference type="EC" id="3.5.1.4"/>
    </reaction>
</comment>